<proteinExistence type="predicted"/>
<reference evidence="2" key="1">
    <citation type="submission" date="2019-08" db="EMBL/GenBank/DDBJ databases">
        <authorList>
            <person name="Kucharzyk K."/>
            <person name="Murdoch R.W."/>
            <person name="Higgins S."/>
            <person name="Loffler F."/>
        </authorList>
    </citation>
    <scope>NUCLEOTIDE SEQUENCE</scope>
</reference>
<dbReference type="EMBL" id="VSSQ01000841">
    <property type="protein sequence ID" value="MPM02047.1"/>
    <property type="molecule type" value="Genomic_DNA"/>
</dbReference>
<dbReference type="Gene3D" id="1.10.575.10">
    <property type="entry name" value="P1 Nuclease"/>
    <property type="match status" value="1"/>
</dbReference>
<evidence type="ECO:0008006" key="3">
    <source>
        <dbReference type="Google" id="ProtNLM"/>
    </source>
</evidence>
<dbReference type="GO" id="GO:0016788">
    <property type="term" value="F:hydrolase activity, acting on ester bonds"/>
    <property type="evidence" value="ECO:0007669"/>
    <property type="project" value="InterPro"/>
</dbReference>
<name>A0A644WET4_9ZZZZ</name>
<accession>A0A644WET4</accession>
<dbReference type="CDD" id="cd10981">
    <property type="entry name" value="ZnPC_S1P1"/>
    <property type="match status" value="1"/>
</dbReference>
<protein>
    <recommendedName>
        <fullName evidence="3">S1/P1 Nuclease</fullName>
    </recommendedName>
</protein>
<sequence>MVTGLLMLFPMNKLFKSISLVVCLAFLPSVAGAWGFYCHRLINKHAIFLLPPEMVGFYKKHMDYIVQHAVDPDKRSHAVDGEAEKHYIDIDYYGDKPFEVMPRQWKKACEKYTEDTLKEYGILPWNIEWMMYRLTDAFKEGDVDKIINASANFGHYIGDCNVPLHTTQYYDGRKPYQKGVHALWETRIPELLAENFDFFIGRAGYISKPLDKAWDLVEFSHSEMDSVLNIFDSLLLNYDQSSIFVMEERGSVVSKQYSLVFCKLMEKEMQRMVYRKLVSSIYYVASFWYTAWVNAGQPDLDKMMDKEISKEQQKENDELEYLWKNGKPKGRPNPEDEE</sequence>
<dbReference type="SUPFAM" id="SSF48537">
    <property type="entry name" value="Phospholipase C/P1 nuclease"/>
    <property type="match status" value="1"/>
</dbReference>
<evidence type="ECO:0000256" key="1">
    <source>
        <dbReference type="SAM" id="MobiDB-lite"/>
    </source>
</evidence>
<organism evidence="2">
    <name type="scientific">bioreactor metagenome</name>
    <dbReference type="NCBI Taxonomy" id="1076179"/>
    <lineage>
        <taxon>unclassified sequences</taxon>
        <taxon>metagenomes</taxon>
        <taxon>ecological metagenomes</taxon>
    </lineage>
</organism>
<dbReference type="AlphaFoldDB" id="A0A644WET4"/>
<gene>
    <name evidence="2" type="ORF">SDC9_48292</name>
</gene>
<comment type="caution">
    <text evidence="2">The sequence shown here is derived from an EMBL/GenBank/DDBJ whole genome shotgun (WGS) entry which is preliminary data.</text>
</comment>
<dbReference type="InterPro" id="IPR008947">
    <property type="entry name" value="PLipase_C/P1_nuclease_dom_sf"/>
</dbReference>
<feature type="region of interest" description="Disordered" evidence="1">
    <location>
        <begin position="316"/>
        <end position="338"/>
    </location>
</feature>
<evidence type="ECO:0000313" key="2">
    <source>
        <dbReference type="EMBL" id="MPM02047.1"/>
    </source>
</evidence>